<protein>
    <submittedName>
        <fullName evidence="1">Uncharacterized protein</fullName>
    </submittedName>
</protein>
<dbReference type="EMBL" id="JAPOHD010000017">
    <property type="protein sequence ID" value="MCY1720450.1"/>
    <property type="molecule type" value="Genomic_DNA"/>
</dbReference>
<dbReference type="AlphaFoldDB" id="A0A9X3J791"/>
<comment type="caution">
    <text evidence="1">The sequence shown here is derived from an EMBL/GenBank/DDBJ whole genome shotgun (WGS) entry which is preliminary data.</text>
</comment>
<gene>
    <name evidence="1" type="ORF">OU798_08870</name>
</gene>
<dbReference type="Proteomes" id="UP001145087">
    <property type="component" value="Unassembled WGS sequence"/>
</dbReference>
<proteinExistence type="predicted"/>
<keyword evidence="2" id="KW-1185">Reference proteome</keyword>
<accession>A0A9X3J791</accession>
<reference evidence="1" key="1">
    <citation type="submission" date="2022-11" db="EMBL/GenBank/DDBJ databases">
        <title>Marilongibacter aestuarii gen. nov., sp. nov., isolated from tidal flat sediment.</title>
        <authorList>
            <person name="Jiayan W."/>
        </authorList>
    </citation>
    <scope>NUCLEOTIDE SEQUENCE</scope>
    <source>
        <strain evidence="1">Z1-6</strain>
    </source>
</reference>
<evidence type="ECO:0000313" key="1">
    <source>
        <dbReference type="EMBL" id="MCY1720450.1"/>
    </source>
</evidence>
<name>A0A9X3J791_9BACT</name>
<dbReference type="RefSeq" id="WP_343332783.1">
    <property type="nucleotide sequence ID" value="NZ_JAPOHD010000017.1"/>
</dbReference>
<evidence type="ECO:0000313" key="2">
    <source>
        <dbReference type="Proteomes" id="UP001145087"/>
    </source>
</evidence>
<organism evidence="1 2">
    <name type="scientific">Draconibacterium aestuarii</name>
    <dbReference type="NCBI Taxonomy" id="2998507"/>
    <lineage>
        <taxon>Bacteria</taxon>
        <taxon>Pseudomonadati</taxon>
        <taxon>Bacteroidota</taxon>
        <taxon>Bacteroidia</taxon>
        <taxon>Marinilabiliales</taxon>
        <taxon>Prolixibacteraceae</taxon>
        <taxon>Draconibacterium</taxon>
    </lineage>
</organism>
<sequence>METKQLIIHLIGEQIRNQVLILAFEKLGFDCNNYTLNISEVVLTLAGFDDKSDTLYKKYFALLENAVKETTYINMDEMLNKWSTVIYSKLIEIKTNEIFLSG</sequence>